<organism evidence="1 2">
    <name type="scientific">Psychrobacter nivimaris</name>
    <dbReference type="NCBI Taxonomy" id="281738"/>
    <lineage>
        <taxon>Bacteria</taxon>
        <taxon>Pseudomonadati</taxon>
        <taxon>Pseudomonadota</taxon>
        <taxon>Gammaproteobacteria</taxon>
        <taxon>Moraxellales</taxon>
        <taxon>Moraxellaceae</taxon>
        <taxon>Psychrobacter</taxon>
    </lineage>
</organism>
<evidence type="ECO:0000313" key="2">
    <source>
        <dbReference type="Proteomes" id="UP000471465"/>
    </source>
</evidence>
<evidence type="ECO:0000313" key="1">
    <source>
        <dbReference type="EMBL" id="KAF0569122.1"/>
    </source>
</evidence>
<dbReference type="AlphaFoldDB" id="A0A6N7C1C4"/>
<accession>A0A6N7C1C4</accession>
<protein>
    <submittedName>
        <fullName evidence="1">Uncharacterized protein</fullName>
    </submittedName>
</protein>
<sequence length="80" mass="9544">MNLVRALFPYNRESPLHWLTFDTLSGQMIDCSMHPTHKQRDLYQGKHYSINKGKIEMRCKVEVYQERKFESLTEIKIGIN</sequence>
<dbReference type="Proteomes" id="UP000471465">
    <property type="component" value="Unassembled WGS sequence"/>
</dbReference>
<proteinExistence type="predicted"/>
<name>A0A6N7C1C4_9GAMM</name>
<gene>
    <name evidence="1" type="ORF">FQV37_315</name>
</gene>
<keyword evidence="2" id="KW-1185">Reference proteome</keyword>
<dbReference type="EMBL" id="VZIZ01000013">
    <property type="protein sequence ID" value="KAF0569122.1"/>
    <property type="molecule type" value="Genomic_DNA"/>
</dbReference>
<dbReference type="RefSeq" id="WP_160021622.1">
    <property type="nucleotide sequence ID" value="NZ_VZIZ01000013.1"/>
</dbReference>
<reference evidence="1 2" key="1">
    <citation type="submission" date="2019-09" db="EMBL/GenBank/DDBJ databases">
        <title>Draft genome sequence of Psychrobacter nivimaris LAMA 639, in search for biotechnological relevant genes.</title>
        <authorList>
            <person name="Lima A.O.S."/>
            <person name="Staloch B.E.K."/>
            <person name="Freitas R.C."/>
            <person name="Niero H."/>
            <person name="Silva M.A.C."/>
        </authorList>
    </citation>
    <scope>NUCLEOTIDE SEQUENCE [LARGE SCALE GENOMIC DNA]</scope>
    <source>
        <strain evidence="1 2">LAMA 639</strain>
    </source>
</reference>
<comment type="caution">
    <text evidence="1">The sequence shown here is derived from an EMBL/GenBank/DDBJ whole genome shotgun (WGS) entry which is preliminary data.</text>
</comment>